<gene>
    <name evidence="2" type="ORF">KHA97_16655</name>
</gene>
<feature type="domain" description="CarD-like/TRCF RNAP-interacting" evidence="1">
    <location>
        <begin position="1"/>
        <end position="112"/>
    </location>
</feature>
<reference evidence="2 3" key="1">
    <citation type="submission" date="2021-05" db="EMBL/GenBank/DDBJ databases">
        <title>Novel Bacillus species.</title>
        <authorList>
            <person name="Liu G."/>
        </authorList>
    </citation>
    <scope>NUCLEOTIDE SEQUENCE [LARGE SCALE GENOMIC DNA]</scope>
    <source>
        <strain evidence="3">FJAT-49780</strain>
    </source>
</reference>
<dbReference type="SUPFAM" id="SSF141259">
    <property type="entry name" value="CarD-like"/>
    <property type="match status" value="1"/>
</dbReference>
<dbReference type="InterPro" id="IPR042215">
    <property type="entry name" value="CarD-like_C"/>
</dbReference>
<dbReference type="InterPro" id="IPR003711">
    <property type="entry name" value="CarD-like/TRCF_RID"/>
</dbReference>
<keyword evidence="3" id="KW-1185">Reference proteome</keyword>
<evidence type="ECO:0000259" key="1">
    <source>
        <dbReference type="SMART" id="SM01058"/>
    </source>
</evidence>
<dbReference type="EMBL" id="JAGYPG010000003">
    <property type="protein sequence ID" value="MBS4196683.1"/>
    <property type="molecule type" value="Genomic_DNA"/>
</dbReference>
<dbReference type="AlphaFoldDB" id="A0A942YGY3"/>
<dbReference type="Proteomes" id="UP000681414">
    <property type="component" value="Unassembled WGS sequence"/>
</dbReference>
<sequence length="172" mass="20163">MYIIGDLVIYSAHGICKIDDICEKTISGEKRKYYVMHPIENDHQLTISIPINKEKVFMHDLINKEEAIEVLQSFKSPGTIWEEQARQRHKLFSDIVNTRNRKEIARMINTLIRKKIEVERNGHKLYEQDRKLLTNTTSILFKEMAISLNKNVAEIKELVIGLIKGKEIRLIF</sequence>
<dbReference type="InterPro" id="IPR052531">
    <property type="entry name" value="CarD-like_regulator"/>
</dbReference>
<dbReference type="RefSeq" id="WP_213125909.1">
    <property type="nucleotide sequence ID" value="NZ_JAGYPG010000003.1"/>
</dbReference>
<dbReference type="Pfam" id="PF02559">
    <property type="entry name" value="CarD_TRCF_RID"/>
    <property type="match status" value="1"/>
</dbReference>
<proteinExistence type="predicted"/>
<evidence type="ECO:0000313" key="3">
    <source>
        <dbReference type="Proteomes" id="UP000681414"/>
    </source>
</evidence>
<dbReference type="InterPro" id="IPR048792">
    <property type="entry name" value="CarD_C"/>
</dbReference>
<name>A0A942YGY3_9BACI</name>
<protein>
    <submittedName>
        <fullName evidence="2">CarD family transcriptional regulator</fullName>
    </submittedName>
</protein>
<dbReference type="InterPro" id="IPR036101">
    <property type="entry name" value="CarD-like/TRCF_RID_sf"/>
</dbReference>
<dbReference type="PANTHER" id="PTHR38447">
    <property type="entry name" value="TRANSCRIPTION FACTOR YDEB-RELATED"/>
    <property type="match status" value="1"/>
</dbReference>
<accession>A0A942YGY3</accession>
<dbReference type="Gene3D" id="1.20.58.1290">
    <property type="entry name" value="CarD-like, C-terminal domain"/>
    <property type="match status" value="1"/>
</dbReference>
<evidence type="ECO:0000313" key="2">
    <source>
        <dbReference type="EMBL" id="MBS4196683.1"/>
    </source>
</evidence>
<dbReference type="SMART" id="SM01058">
    <property type="entry name" value="CarD_TRCF"/>
    <property type="match status" value="1"/>
</dbReference>
<comment type="caution">
    <text evidence="2">The sequence shown here is derived from an EMBL/GenBank/DDBJ whole genome shotgun (WGS) entry which is preliminary data.</text>
</comment>
<dbReference type="Gene3D" id="2.40.10.170">
    <property type="match status" value="1"/>
</dbReference>
<organism evidence="2 3">
    <name type="scientific">Lederbergia citri</name>
    <dbReference type="NCBI Taxonomy" id="2833580"/>
    <lineage>
        <taxon>Bacteria</taxon>
        <taxon>Bacillati</taxon>
        <taxon>Bacillota</taxon>
        <taxon>Bacilli</taxon>
        <taxon>Bacillales</taxon>
        <taxon>Bacillaceae</taxon>
        <taxon>Lederbergia</taxon>
    </lineage>
</organism>
<dbReference type="Pfam" id="PF21095">
    <property type="entry name" value="CarD_C"/>
    <property type="match status" value="1"/>
</dbReference>
<dbReference type="PANTHER" id="PTHR38447:SF1">
    <property type="entry name" value="RNA POLYMERASE-BINDING TRANSCRIPTION FACTOR CARD"/>
    <property type="match status" value="1"/>
</dbReference>
<dbReference type="GO" id="GO:0009303">
    <property type="term" value="P:rRNA transcription"/>
    <property type="evidence" value="ECO:0007669"/>
    <property type="project" value="TreeGrafter"/>
</dbReference>